<organism evidence="9 10">
    <name type="scientific">Croceicoccus ponticola</name>
    <dbReference type="NCBI Taxonomy" id="2217664"/>
    <lineage>
        <taxon>Bacteria</taxon>
        <taxon>Pseudomonadati</taxon>
        <taxon>Pseudomonadota</taxon>
        <taxon>Alphaproteobacteria</taxon>
        <taxon>Sphingomonadales</taxon>
        <taxon>Erythrobacteraceae</taxon>
        <taxon>Croceicoccus</taxon>
    </lineage>
</organism>
<dbReference type="CDD" id="cd12797">
    <property type="entry name" value="M23_peptidase"/>
    <property type="match status" value="1"/>
</dbReference>
<evidence type="ECO:0000259" key="8">
    <source>
        <dbReference type="Pfam" id="PF01551"/>
    </source>
</evidence>
<dbReference type="InterPro" id="IPR011055">
    <property type="entry name" value="Dup_hybrid_motif"/>
</dbReference>
<name>A0A437H080_9SPHN</name>
<keyword evidence="5" id="KW-0862">Zinc</keyword>
<proteinExistence type="predicted"/>
<evidence type="ECO:0000256" key="1">
    <source>
        <dbReference type="ARBA" id="ARBA00001947"/>
    </source>
</evidence>
<evidence type="ECO:0000256" key="5">
    <source>
        <dbReference type="ARBA" id="ARBA00022833"/>
    </source>
</evidence>
<dbReference type="GO" id="GO:0006508">
    <property type="term" value="P:proteolysis"/>
    <property type="evidence" value="ECO:0007669"/>
    <property type="project" value="UniProtKB-KW"/>
</dbReference>
<feature type="transmembrane region" description="Helical" evidence="7">
    <location>
        <begin position="23"/>
        <end position="43"/>
    </location>
</feature>
<dbReference type="Pfam" id="PF01551">
    <property type="entry name" value="Peptidase_M23"/>
    <property type="match status" value="1"/>
</dbReference>
<dbReference type="InterPro" id="IPR050570">
    <property type="entry name" value="Cell_wall_metabolism_enzyme"/>
</dbReference>
<dbReference type="GO" id="GO:0004222">
    <property type="term" value="F:metalloendopeptidase activity"/>
    <property type="evidence" value="ECO:0007669"/>
    <property type="project" value="TreeGrafter"/>
</dbReference>
<dbReference type="PANTHER" id="PTHR21666:SF288">
    <property type="entry name" value="CELL DIVISION PROTEIN YTFB"/>
    <property type="match status" value="1"/>
</dbReference>
<evidence type="ECO:0000256" key="3">
    <source>
        <dbReference type="ARBA" id="ARBA00022723"/>
    </source>
</evidence>
<dbReference type="EMBL" id="RXOL01000001">
    <property type="protein sequence ID" value="RVQ69010.1"/>
    <property type="molecule type" value="Genomic_DNA"/>
</dbReference>
<dbReference type="GO" id="GO:0046872">
    <property type="term" value="F:metal ion binding"/>
    <property type="evidence" value="ECO:0007669"/>
    <property type="project" value="UniProtKB-KW"/>
</dbReference>
<evidence type="ECO:0000313" key="9">
    <source>
        <dbReference type="EMBL" id="RVQ69010.1"/>
    </source>
</evidence>
<dbReference type="AlphaFoldDB" id="A0A437H080"/>
<dbReference type="RefSeq" id="WP_127611196.1">
    <property type="nucleotide sequence ID" value="NZ_RXOL01000001.1"/>
</dbReference>
<keyword evidence="7" id="KW-0812">Transmembrane</keyword>
<protein>
    <submittedName>
        <fullName evidence="9">M23 family metallopeptidase</fullName>
    </submittedName>
</protein>
<gene>
    <name evidence="9" type="ORF">EKN06_02015</name>
</gene>
<keyword evidence="2" id="KW-0645">Protease</keyword>
<dbReference type="Proteomes" id="UP000283003">
    <property type="component" value="Unassembled WGS sequence"/>
</dbReference>
<keyword evidence="7" id="KW-0472">Membrane</keyword>
<keyword evidence="4" id="KW-0378">Hydrolase</keyword>
<keyword evidence="3" id="KW-0479">Metal-binding</keyword>
<keyword evidence="10" id="KW-1185">Reference proteome</keyword>
<evidence type="ECO:0000256" key="7">
    <source>
        <dbReference type="SAM" id="Phobius"/>
    </source>
</evidence>
<keyword evidence="6" id="KW-0482">Metalloprotease</keyword>
<feature type="domain" description="M23ase beta-sheet core" evidence="8">
    <location>
        <begin position="123"/>
        <end position="215"/>
    </location>
</feature>
<evidence type="ECO:0000256" key="4">
    <source>
        <dbReference type="ARBA" id="ARBA00022801"/>
    </source>
</evidence>
<keyword evidence="7" id="KW-1133">Transmembrane helix</keyword>
<comment type="caution">
    <text evidence="9">The sequence shown here is derived from an EMBL/GenBank/DDBJ whole genome shotgun (WGS) entry which is preliminary data.</text>
</comment>
<dbReference type="InterPro" id="IPR016047">
    <property type="entry name" value="M23ase_b-sheet_dom"/>
</dbReference>
<sequence length="240" mass="25762">MSTTEPVAPPTVVRHRRSFGRDFRLVLATAGFTSLFWIVLLAFTGSDLFTITKVRSEGSQPVASKSVPEASGLETQFVQRAASSGGVRPTLVDLPTGALLIPVDGVAIDALIDTFDQPRGERRHEALDIVAPMGTPVVSASNGMVERLFLSDEGGKTIYVRSNDGGRMFYYAHLDAYAPGLTEGDIVKPGQKIGTVGISGNADPATPHLHFSILRMAPDDPWWKGTPENPYDLLTAARAN</sequence>
<dbReference type="Gene3D" id="2.70.70.10">
    <property type="entry name" value="Glucose Permease (Domain IIA)"/>
    <property type="match status" value="1"/>
</dbReference>
<evidence type="ECO:0000256" key="2">
    <source>
        <dbReference type="ARBA" id="ARBA00022670"/>
    </source>
</evidence>
<dbReference type="OrthoDB" id="9800107at2"/>
<reference evidence="9 10" key="1">
    <citation type="submission" date="2018-12" db="EMBL/GenBank/DDBJ databases">
        <title>Croceicoccus ponticola sp. nov., a lipolytic bacterium isolated from seawater.</title>
        <authorList>
            <person name="Yoon J.-H."/>
        </authorList>
    </citation>
    <scope>NUCLEOTIDE SEQUENCE [LARGE SCALE GENOMIC DNA]</scope>
    <source>
        <strain evidence="9 10">GM-16</strain>
    </source>
</reference>
<dbReference type="PANTHER" id="PTHR21666">
    <property type="entry name" value="PEPTIDASE-RELATED"/>
    <property type="match status" value="1"/>
</dbReference>
<accession>A0A437H080</accession>
<comment type="cofactor">
    <cofactor evidence="1">
        <name>Zn(2+)</name>
        <dbReference type="ChEBI" id="CHEBI:29105"/>
    </cofactor>
</comment>
<evidence type="ECO:0000313" key="10">
    <source>
        <dbReference type="Proteomes" id="UP000283003"/>
    </source>
</evidence>
<evidence type="ECO:0000256" key="6">
    <source>
        <dbReference type="ARBA" id="ARBA00023049"/>
    </source>
</evidence>
<dbReference type="SUPFAM" id="SSF51261">
    <property type="entry name" value="Duplicated hybrid motif"/>
    <property type="match status" value="1"/>
</dbReference>